<reference evidence="5" key="1">
    <citation type="submission" date="2020-04" db="EMBL/GenBank/DDBJ databases">
        <authorList>
            <person name="Chiriac C."/>
            <person name="Salcher M."/>
            <person name="Ghai R."/>
            <person name="Kavagutti S V."/>
        </authorList>
    </citation>
    <scope>NUCLEOTIDE SEQUENCE</scope>
</reference>
<dbReference type="SUPFAM" id="SSF53271">
    <property type="entry name" value="PRTase-like"/>
    <property type="match status" value="1"/>
</dbReference>
<keyword evidence="2 5" id="KW-0808">Transferase</keyword>
<dbReference type="EMBL" id="LR797099">
    <property type="protein sequence ID" value="CAB4186957.1"/>
    <property type="molecule type" value="Genomic_DNA"/>
</dbReference>
<dbReference type="InterPro" id="IPR000836">
    <property type="entry name" value="PRTase_dom"/>
</dbReference>
<gene>
    <name evidence="6" type="ORF">UFOVP1146_303</name>
    <name evidence="7" type="ORF">UFOVP1638_262</name>
    <name evidence="4" type="ORF">UFOVP812_216</name>
    <name evidence="5" type="ORF">UFOVP818_349</name>
</gene>
<dbReference type="PANTHER" id="PTHR43363">
    <property type="entry name" value="HYPOXANTHINE PHOSPHORIBOSYLTRANSFERASE"/>
    <property type="match status" value="1"/>
</dbReference>
<evidence type="ECO:0000256" key="1">
    <source>
        <dbReference type="ARBA" id="ARBA00022676"/>
    </source>
</evidence>
<dbReference type="EMBL" id="LR797502">
    <property type="protein sequence ID" value="CAB4221322.1"/>
    <property type="molecule type" value="Genomic_DNA"/>
</dbReference>
<accession>A0A6J5P356</accession>
<dbReference type="PANTHER" id="PTHR43363:SF1">
    <property type="entry name" value="HYPOXANTHINE-GUANINE PHOSPHORIBOSYLTRANSFERASE"/>
    <property type="match status" value="1"/>
</dbReference>
<protein>
    <submittedName>
        <fullName evidence="5">COG2236 Predicted phosphoribosyltransferases</fullName>
    </submittedName>
</protein>
<dbReference type="GO" id="GO:0016757">
    <property type="term" value="F:glycosyltransferase activity"/>
    <property type="evidence" value="ECO:0007669"/>
    <property type="project" value="UniProtKB-KW"/>
</dbReference>
<dbReference type="Gene3D" id="3.40.50.2020">
    <property type="match status" value="1"/>
</dbReference>
<evidence type="ECO:0000313" key="7">
    <source>
        <dbReference type="EMBL" id="CAB4221322.1"/>
    </source>
</evidence>
<dbReference type="EMBL" id="LR796776">
    <property type="protein sequence ID" value="CAB4165813.1"/>
    <property type="molecule type" value="Genomic_DNA"/>
</dbReference>
<dbReference type="Pfam" id="PF00156">
    <property type="entry name" value="Pribosyltran"/>
    <property type="match status" value="1"/>
</dbReference>
<organism evidence="5">
    <name type="scientific">uncultured Caudovirales phage</name>
    <dbReference type="NCBI Taxonomy" id="2100421"/>
    <lineage>
        <taxon>Viruses</taxon>
        <taxon>Duplodnaviria</taxon>
        <taxon>Heunggongvirae</taxon>
        <taxon>Uroviricota</taxon>
        <taxon>Caudoviricetes</taxon>
        <taxon>Peduoviridae</taxon>
        <taxon>Maltschvirus</taxon>
        <taxon>Maltschvirus maltsch</taxon>
    </lineage>
</organism>
<evidence type="ECO:0000313" key="4">
    <source>
        <dbReference type="EMBL" id="CAB4163947.1"/>
    </source>
</evidence>
<keyword evidence="1 5" id="KW-0328">Glycosyltransferase</keyword>
<dbReference type="InterPro" id="IPR029057">
    <property type="entry name" value="PRTase-like"/>
</dbReference>
<dbReference type="EMBL" id="LR796758">
    <property type="protein sequence ID" value="CAB4163947.1"/>
    <property type="molecule type" value="Genomic_DNA"/>
</dbReference>
<evidence type="ECO:0000313" key="5">
    <source>
        <dbReference type="EMBL" id="CAB4165813.1"/>
    </source>
</evidence>
<feature type="domain" description="Phosphoribosyltransferase" evidence="3">
    <location>
        <begin position="7"/>
        <end position="168"/>
    </location>
</feature>
<evidence type="ECO:0000256" key="2">
    <source>
        <dbReference type="ARBA" id="ARBA00022679"/>
    </source>
</evidence>
<name>A0A6J5P356_9CAUD</name>
<sequence>MKKVYVSWRNVEQQVQDISRQIWIDNWRPDYVVGITRGGLVPGNLLSQYLDCPMHTLKVSLRDGDDTESNLWMAEDAANPVVESRKNILIIDDINDSGATLNWIMDDWASSCTGSSDDWEKVWGVNVRFAVLYDNEASKSDQAVSYSAITVNKHEDPQWIVFPWEEFWKSH</sequence>
<dbReference type="CDD" id="cd06223">
    <property type="entry name" value="PRTases_typeI"/>
    <property type="match status" value="1"/>
</dbReference>
<evidence type="ECO:0000313" key="6">
    <source>
        <dbReference type="EMBL" id="CAB4186957.1"/>
    </source>
</evidence>
<evidence type="ECO:0000259" key="3">
    <source>
        <dbReference type="Pfam" id="PF00156"/>
    </source>
</evidence>
<proteinExistence type="predicted"/>